<protein>
    <submittedName>
        <fullName evidence="3">Uncharacterized protein</fullName>
    </submittedName>
</protein>
<organism evidence="3 4">
    <name type="scientific">Polymorphum gilvum (strain LMG 25793 / CGMCC 1.9160 / SL003B-26A1)</name>
    <dbReference type="NCBI Taxonomy" id="991905"/>
    <lineage>
        <taxon>Bacteria</taxon>
        <taxon>Pseudomonadati</taxon>
        <taxon>Pseudomonadota</taxon>
        <taxon>Alphaproteobacteria</taxon>
        <taxon>Rhodobacterales</taxon>
        <taxon>Paracoccaceae</taxon>
        <taxon>Polymorphum</taxon>
    </lineage>
</organism>
<reference evidence="3 4" key="1">
    <citation type="journal article" date="2011" name="J. Bacteriol.">
        <title>Complete genome sequence of Polymorphum gilvum SL003B-26A1T, a crude oil-degrading bacterium from oil-polluted saline soil.</title>
        <authorList>
            <person name="Li S.G."/>
            <person name="Tang Y.Q."/>
            <person name="Nie Y."/>
            <person name="Cai M."/>
            <person name="Wu X.L."/>
        </authorList>
    </citation>
    <scope>NUCLEOTIDE SEQUENCE [LARGE SCALE GENOMIC DNA]</scope>
    <source>
        <strain evidence="4">LMG 25793 / CGMCC 1.9160 / SL003B-26A1</strain>
    </source>
</reference>
<evidence type="ECO:0000313" key="4">
    <source>
        <dbReference type="Proteomes" id="UP000008130"/>
    </source>
</evidence>
<feature type="transmembrane region" description="Helical" evidence="2">
    <location>
        <begin position="37"/>
        <end position="54"/>
    </location>
</feature>
<evidence type="ECO:0000256" key="2">
    <source>
        <dbReference type="SAM" id="Phobius"/>
    </source>
</evidence>
<dbReference type="HOGENOM" id="CLU_1155574_0_0_5"/>
<dbReference type="AlphaFoldDB" id="F2J625"/>
<proteinExistence type="predicted"/>
<keyword evidence="2" id="KW-0812">Transmembrane</keyword>
<dbReference type="STRING" id="991905.SL003B_3969"/>
<dbReference type="EMBL" id="CP002568">
    <property type="protein sequence ID" value="ADZ72389.1"/>
    <property type="molecule type" value="Genomic_DNA"/>
</dbReference>
<keyword evidence="2" id="KW-0472">Membrane</keyword>
<dbReference type="OrthoDB" id="8404691at2"/>
<evidence type="ECO:0000313" key="3">
    <source>
        <dbReference type="EMBL" id="ADZ72389.1"/>
    </source>
</evidence>
<dbReference type="KEGG" id="pgv:SL003B_3969"/>
<keyword evidence="4" id="KW-1185">Reference proteome</keyword>
<feature type="transmembrane region" description="Helical" evidence="2">
    <location>
        <begin position="6"/>
        <end position="25"/>
    </location>
</feature>
<gene>
    <name evidence="3" type="ordered locus">SL003B_3969</name>
</gene>
<dbReference type="eggNOG" id="ENOG5032U6X">
    <property type="taxonomic scope" value="Bacteria"/>
</dbReference>
<evidence type="ECO:0000256" key="1">
    <source>
        <dbReference type="SAM" id="MobiDB-lite"/>
    </source>
</evidence>
<sequence length="240" mass="27225">MSMILGFFTLAAMIFGAWNALLIVFARGQRRRAFRRLGYSVLALVGSVMGLVSAQDREARQAGFTDSSDRRYAERAGIADPSEWALVREEKKAEMAREAAQAADERAQREASEKREAATIKANEESEAQTRKAEEERAKEVACRNDLTCWGEKASVVASVYCPDSIERLAKYDAEWVDGIFEPKFSHYRWRDKDRGVVTMIGDKVRFQNGFGAWMRMTYECDVDPSTDRVLDVRVLEGRL</sequence>
<feature type="region of interest" description="Disordered" evidence="1">
    <location>
        <begin position="97"/>
        <end position="136"/>
    </location>
</feature>
<dbReference type="RefSeq" id="WP_013654698.1">
    <property type="nucleotide sequence ID" value="NC_015259.1"/>
</dbReference>
<keyword evidence="2" id="KW-1133">Transmembrane helix</keyword>
<accession>F2J625</accession>
<dbReference type="Proteomes" id="UP000008130">
    <property type="component" value="Chromosome"/>
</dbReference>
<name>F2J625_POLGS</name>